<evidence type="ECO:0000256" key="9">
    <source>
        <dbReference type="ARBA" id="ARBA00080852"/>
    </source>
</evidence>
<evidence type="ECO:0000256" key="1">
    <source>
        <dbReference type="ARBA" id="ARBA00003777"/>
    </source>
</evidence>
<accession>A0A8J7NIF4</accession>
<name>A0A8J7NIF4_ATRSP</name>
<organism evidence="11 12">
    <name type="scientific">Atractosteus spatula</name>
    <name type="common">Alligator gar</name>
    <name type="synonym">Lepisosteus spatula</name>
    <dbReference type="NCBI Taxonomy" id="7917"/>
    <lineage>
        <taxon>Eukaryota</taxon>
        <taxon>Metazoa</taxon>
        <taxon>Chordata</taxon>
        <taxon>Craniata</taxon>
        <taxon>Vertebrata</taxon>
        <taxon>Euteleostomi</taxon>
        <taxon>Actinopterygii</taxon>
        <taxon>Neopterygii</taxon>
        <taxon>Holostei</taxon>
        <taxon>Semionotiformes</taxon>
        <taxon>Lepisosteidae</taxon>
        <taxon>Atractosteus</taxon>
    </lineage>
</organism>
<evidence type="ECO:0000256" key="8">
    <source>
        <dbReference type="ARBA" id="ARBA00067962"/>
    </source>
</evidence>
<evidence type="ECO:0000256" key="10">
    <source>
        <dbReference type="SAM" id="Coils"/>
    </source>
</evidence>
<dbReference type="GO" id="GO:0030627">
    <property type="term" value="F:pre-mRNA 5'-splice site binding"/>
    <property type="evidence" value="ECO:0007669"/>
    <property type="project" value="TreeGrafter"/>
</dbReference>
<evidence type="ECO:0000256" key="7">
    <source>
        <dbReference type="ARBA" id="ARBA00038019"/>
    </source>
</evidence>
<feature type="non-terminal residue" evidence="11">
    <location>
        <position position="1"/>
    </location>
</feature>
<keyword evidence="10" id="KW-0175">Coiled coil</keyword>
<dbReference type="EMBL" id="JAAWVO010015741">
    <property type="protein sequence ID" value="MBN3314519.1"/>
    <property type="molecule type" value="Genomic_DNA"/>
</dbReference>
<comment type="function">
    <text evidence="1">Involved in pre-mRNA splicing.</text>
</comment>
<dbReference type="SMART" id="SM00386">
    <property type="entry name" value="HAT"/>
    <property type="match status" value="5"/>
</dbReference>
<evidence type="ECO:0000256" key="2">
    <source>
        <dbReference type="ARBA" id="ARBA00004123"/>
    </source>
</evidence>
<gene>
    <name evidence="11" type="primary">Prpf39_1</name>
    <name evidence="11" type="ORF">GTO95_0016086</name>
</gene>
<evidence type="ECO:0000256" key="6">
    <source>
        <dbReference type="ARBA" id="ARBA00023242"/>
    </source>
</evidence>
<proteinExistence type="inferred from homology"/>
<dbReference type="InterPro" id="IPR059164">
    <property type="entry name" value="HAT_PRP39_C"/>
</dbReference>
<keyword evidence="12" id="KW-1185">Reference proteome</keyword>
<dbReference type="FunFam" id="1.25.40.10:FF:000091">
    <property type="entry name" value="Pre-mRNA-processing factor 39"/>
    <property type="match status" value="1"/>
</dbReference>
<comment type="caution">
    <text evidence="11">The sequence shown here is derived from an EMBL/GenBank/DDBJ whole genome shotgun (WGS) entry which is preliminary data.</text>
</comment>
<keyword evidence="6" id="KW-0539">Nucleus</keyword>
<comment type="subcellular location">
    <subcellularLocation>
        <location evidence="2">Nucleus</location>
    </subcellularLocation>
</comment>
<dbReference type="Pfam" id="PF23240">
    <property type="entry name" value="HAT_PRP39_N"/>
    <property type="match status" value="1"/>
</dbReference>
<dbReference type="GO" id="GO:0000243">
    <property type="term" value="C:commitment complex"/>
    <property type="evidence" value="ECO:0007669"/>
    <property type="project" value="TreeGrafter"/>
</dbReference>
<sequence length="508" mass="59574">MELEDPLKETLDDGTVADDLAAIEVPFPAEYEKFWKVVEDNPEDFTGWTYLLQHAEQENHIVAARKAFDAFFSRYPYCYGYWKKYADVERRQGNIKHTEEVYRQGLQAIPLSVDLWLHYISFLKETLDSGDADTETRIRAAYEHAVLAAGTDFRSDRLWEAYVNWETELGNLANVTAIYDRILGIPTQLYSHHFQREITMFLGSLIDPYVHLMSQLKFKCKILVVSADRQSQQLSVHQRTQVKTKKRLRFDLEKICSSSQRITEIENMRHRVIETRQEVFNHNEHEVSKRWTFEEGIKRPYFHVKPLEKAQLNNWKEYLDFEIENGTPERVVVLFERCLIACALYEEFWIKYAKYLENHSIEGVRHVYMKACTMHLPKKPMLHFLWAAFEEQQGNIEEARGILKALEEAAPGLAMVRLRRVSLERRHGNLEEAEALLRDAIKNGKTANESSFYAIKLARQLFKVQKSLQKARKVLMEAIENDQVMSQSCMSILHCFMCNLPCLLIFVE</sequence>
<dbReference type="InterPro" id="IPR003107">
    <property type="entry name" value="HAT"/>
</dbReference>
<keyword evidence="4" id="KW-0677">Repeat</keyword>
<keyword evidence="3" id="KW-0507">mRNA processing</keyword>
<evidence type="ECO:0000313" key="12">
    <source>
        <dbReference type="Proteomes" id="UP000736164"/>
    </source>
</evidence>
<dbReference type="Pfam" id="PF23241">
    <property type="entry name" value="HAT_PRP39_C"/>
    <property type="match status" value="1"/>
</dbReference>
<evidence type="ECO:0000256" key="4">
    <source>
        <dbReference type="ARBA" id="ARBA00022737"/>
    </source>
</evidence>
<evidence type="ECO:0000256" key="3">
    <source>
        <dbReference type="ARBA" id="ARBA00022664"/>
    </source>
</evidence>
<dbReference type="Gene3D" id="1.25.40.10">
    <property type="entry name" value="Tetratricopeptide repeat domain"/>
    <property type="match status" value="2"/>
</dbReference>
<dbReference type="Proteomes" id="UP000736164">
    <property type="component" value="Unassembled WGS sequence"/>
</dbReference>
<dbReference type="InterPro" id="IPR011990">
    <property type="entry name" value="TPR-like_helical_dom_sf"/>
</dbReference>
<keyword evidence="5" id="KW-0508">mRNA splicing</keyword>
<dbReference type="PANTHER" id="PTHR17204">
    <property type="entry name" value="PRE-MRNA PROCESSING PROTEIN PRP39-RELATED"/>
    <property type="match status" value="1"/>
</dbReference>
<protein>
    <recommendedName>
        <fullName evidence="8">Pre-mRNA-processing factor 39</fullName>
    </recommendedName>
    <alternativeName>
        <fullName evidence="9">PRP39 homolog</fullName>
    </alternativeName>
</protein>
<dbReference type="GO" id="GO:0000395">
    <property type="term" value="P:mRNA 5'-splice site recognition"/>
    <property type="evidence" value="ECO:0007669"/>
    <property type="project" value="TreeGrafter"/>
</dbReference>
<feature type="non-terminal residue" evidence="11">
    <location>
        <position position="508"/>
    </location>
</feature>
<feature type="coiled-coil region" evidence="10">
    <location>
        <begin position="389"/>
        <end position="450"/>
    </location>
</feature>
<dbReference type="SUPFAM" id="SSF48452">
    <property type="entry name" value="TPR-like"/>
    <property type="match status" value="2"/>
</dbReference>
<dbReference type="FunFam" id="1.25.40.10:FF:000063">
    <property type="entry name" value="Pre-mRNA processing factor 39"/>
    <property type="match status" value="1"/>
</dbReference>
<reference evidence="11" key="1">
    <citation type="journal article" date="2021" name="Cell">
        <title>Tracing the genetic footprints of vertebrate landing in non-teleost ray-finned fishes.</title>
        <authorList>
            <person name="Bi X."/>
            <person name="Wang K."/>
            <person name="Yang L."/>
            <person name="Pan H."/>
            <person name="Jiang H."/>
            <person name="Wei Q."/>
            <person name="Fang M."/>
            <person name="Yu H."/>
            <person name="Zhu C."/>
            <person name="Cai Y."/>
            <person name="He Y."/>
            <person name="Gan X."/>
            <person name="Zeng H."/>
            <person name="Yu D."/>
            <person name="Zhu Y."/>
            <person name="Jiang H."/>
            <person name="Qiu Q."/>
            <person name="Yang H."/>
            <person name="Zhang Y.E."/>
            <person name="Wang W."/>
            <person name="Zhu M."/>
            <person name="He S."/>
            <person name="Zhang G."/>
        </authorList>
    </citation>
    <scope>NUCLEOTIDE SEQUENCE</scope>
    <source>
        <strain evidence="11">Allg_001</strain>
    </source>
</reference>
<evidence type="ECO:0000256" key="5">
    <source>
        <dbReference type="ARBA" id="ARBA00023187"/>
    </source>
</evidence>
<comment type="similarity">
    <text evidence="7">Belongs to the PRP39 family.</text>
</comment>
<dbReference type="GO" id="GO:0005685">
    <property type="term" value="C:U1 snRNP"/>
    <property type="evidence" value="ECO:0007669"/>
    <property type="project" value="TreeGrafter"/>
</dbReference>
<dbReference type="GO" id="GO:0071004">
    <property type="term" value="C:U2-type prespliceosome"/>
    <property type="evidence" value="ECO:0007669"/>
    <property type="project" value="TreeGrafter"/>
</dbReference>
<evidence type="ECO:0000313" key="11">
    <source>
        <dbReference type="EMBL" id="MBN3314519.1"/>
    </source>
</evidence>
<dbReference type="PANTHER" id="PTHR17204:SF5">
    <property type="entry name" value="PRE-MRNA-PROCESSING FACTOR 39"/>
    <property type="match status" value="1"/>
</dbReference>
<dbReference type="AlphaFoldDB" id="A0A8J7NIF4"/>